<dbReference type="RefSeq" id="XP_016476551.1">
    <property type="nucleotide sequence ID" value="XM_016621065.1"/>
</dbReference>
<gene>
    <name evidence="8" type="primary">LOC107798107</name>
</gene>
<evidence type="ECO:0000256" key="1">
    <source>
        <dbReference type="ARBA" id="ARBA00004245"/>
    </source>
</evidence>
<evidence type="ECO:0000256" key="5">
    <source>
        <dbReference type="ARBA" id="ARBA00023212"/>
    </source>
</evidence>
<dbReference type="OrthoDB" id="1932014at2759"/>
<reference evidence="8" key="1">
    <citation type="submission" date="2025-08" db="UniProtKB">
        <authorList>
            <consortium name="RefSeq"/>
        </authorList>
    </citation>
    <scope>IDENTIFICATION</scope>
</reference>
<evidence type="ECO:0000256" key="2">
    <source>
        <dbReference type="ARBA" id="ARBA00005885"/>
    </source>
</evidence>
<dbReference type="KEGG" id="nta:107798107"/>
<accession>A0A1S4AIS9</accession>
<comment type="subcellular location">
    <subcellularLocation>
        <location evidence="1">Cytoplasm</location>
        <location evidence="1">Cytoskeleton</location>
    </subcellularLocation>
</comment>
<keyword evidence="5" id="KW-0206">Cytoskeleton</keyword>
<dbReference type="Pfam" id="PF06886">
    <property type="entry name" value="TPX2"/>
    <property type="match status" value="1"/>
</dbReference>
<feature type="compositionally biased region" description="Basic and acidic residues" evidence="6">
    <location>
        <begin position="57"/>
        <end position="66"/>
    </location>
</feature>
<organism evidence="8">
    <name type="scientific">Nicotiana tabacum</name>
    <name type="common">Common tobacco</name>
    <dbReference type="NCBI Taxonomy" id="4097"/>
    <lineage>
        <taxon>Eukaryota</taxon>
        <taxon>Viridiplantae</taxon>
        <taxon>Streptophyta</taxon>
        <taxon>Embryophyta</taxon>
        <taxon>Tracheophyta</taxon>
        <taxon>Spermatophyta</taxon>
        <taxon>Magnoliopsida</taxon>
        <taxon>eudicotyledons</taxon>
        <taxon>Gunneridae</taxon>
        <taxon>Pentapetalae</taxon>
        <taxon>asterids</taxon>
        <taxon>lamiids</taxon>
        <taxon>Solanales</taxon>
        <taxon>Solanaceae</taxon>
        <taxon>Nicotianoideae</taxon>
        <taxon>Nicotianeae</taxon>
        <taxon>Nicotiana</taxon>
    </lineage>
</organism>
<feature type="domain" description="TPX2 C-terminal" evidence="7">
    <location>
        <begin position="2"/>
        <end position="52"/>
    </location>
</feature>
<dbReference type="STRING" id="4097.A0A1S4AIS9"/>
<dbReference type="GO" id="GO:0005874">
    <property type="term" value="C:microtubule"/>
    <property type="evidence" value="ECO:0007669"/>
    <property type="project" value="UniProtKB-KW"/>
</dbReference>
<dbReference type="AlphaFoldDB" id="A0A1S4AIS9"/>
<keyword evidence="3" id="KW-0963">Cytoplasm</keyword>
<protein>
    <submittedName>
        <fullName evidence="8">Protein TPX2-like</fullName>
    </submittedName>
</protein>
<dbReference type="InterPro" id="IPR027329">
    <property type="entry name" value="TPX2_C"/>
</dbReference>
<proteinExistence type="inferred from homology"/>
<name>A0A1S4AIS9_TOBAC</name>
<comment type="similarity">
    <text evidence="2">Belongs to the TPX2 family.</text>
</comment>
<evidence type="ECO:0000259" key="7">
    <source>
        <dbReference type="Pfam" id="PF06886"/>
    </source>
</evidence>
<dbReference type="PaxDb" id="4097-A0A1S4AIS9"/>
<evidence type="ECO:0000256" key="6">
    <source>
        <dbReference type="SAM" id="MobiDB-lite"/>
    </source>
</evidence>
<sequence length="75" mass="8673">MYQRYREEAEAARLMEEEKALKQLRKILVPHARSVPRFDNPFLPEKSSRAVTKPRSPKKEARKEKNGVSLCSSSS</sequence>
<evidence type="ECO:0000256" key="3">
    <source>
        <dbReference type="ARBA" id="ARBA00022490"/>
    </source>
</evidence>
<evidence type="ECO:0000313" key="8">
    <source>
        <dbReference type="RefSeq" id="XP_016476551.1"/>
    </source>
</evidence>
<keyword evidence="4" id="KW-0493">Microtubule</keyword>
<feature type="region of interest" description="Disordered" evidence="6">
    <location>
        <begin position="35"/>
        <end position="75"/>
    </location>
</feature>
<evidence type="ECO:0000256" key="4">
    <source>
        <dbReference type="ARBA" id="ARBA00022701"/>
    </source>
</evidence>